<feature type="region of interest" description="Disordered" evidence="1">
    <location>
        <begin position="1"/>
        <end position="145"/>
    </location>
</feature>
<organism evidence="2 3">
    <name type="scientific">Marasmiellus scandens</name>
    <dbReference type="NCBI Taxonomy" id="2682957"/>
    <lineage>
        <taxon>Eukaryota</taxon>
        <taxon>Fungi</taxon>
        <taxon>Dikarya</taxon>
        <taxon>Basidiomycota</taxon>
        <taxon>Agaricomycotina</taxon>
        <taxon>Agaricomycetes</taxon>
        <taxon>Agaricomycetidae</taxon>
        <taxon>Agaricales</taxon>
        <taxon>Marasmiineae</taxon>
        <taxon>Omphalotaceae</taxon>
        <taxon>Marasmiellus</taxon>
    </lineage>
</organism>
<feature type="compositionally biased region" description="Low complexity" evidence="1">
    <location>
        <begin position="69"/>
        <end position="82"/>
    </location>
</feature>
<protein>
    <submittedName>
        <fullName evidence="2">Uncharacterized protein</fullName>
    </submittedName>
</protein>
<keyword evidence="3" id="KW-1185">Reference proteome</keyword>
<dbReference type="Proteomes" id="UP001498398">
    <property type="component" value="Unassembled WGS sequence"/>
</dbReference>
<sequence>MTSKSKSSKKSDIVGSHHSLSPSSSYVASPNPGRNHMQLSSTSRQLPVDDSQSETLTLVDSRDDRSNTPSKQSPSKGSGQSSQYQHRLPIVAEMLDPEDMAWGSPPSSSWGWSLFSRPRGNNSGSSSKDANRRAKLGAQGNSRRS</sequence>
<proteinExistence type="predicted"/>
<reference evidence="2 3" key="1">
    <citation type="submission" date="2024-01" db="EMBL/GenBank/DDBJ databases">
        <title>A draft genome for the cacao thread blight pathogen Marasmiellus scandens.</title>
        <authorList>
            <person name="Baruah I.K."/>
            <person name="Leung J."/>
            <person name="Bukari Y."/>
            <person name="Amoako-Attah I."/>
            <person name="Meinhardt L.W."/>
            <person name="Bailey B.A."/>
            <person name="Cohen S.P."/>
        </authorList>
    </citation>
    <scope>NUCLEOTIDE SEQUENCE [LARGE SCALE GENOMIC DNA]</scope>
    <source>
        <strain evidence="2 3">GH-19</strain>
    </source>
</reference>
<dbReference type="EMBL" id="JBANRG010000008">
    <property type="protein sequence ID" value="KAK7464256.1"/>
    <property type="molecule type" value="Genomic_DNA"/>
</dbReference>
<accession>A0ABR1JMR9</accession>
<gene>
    <name evidence="2" type="ORF">VKT23_006422</name>
</gene>
<evidence type="ECO:0000256" key="1">
    <source>
        <dbReference type="SAM" id="MobiDB-lite"/>
    </source>
</evidence>
<name>A0ABR1JMR9_9AGAR</name>
<feature type="compositionally biased region" description="Low complexity" evidence="1">
    <location>
        <begin position="102"/>
        <end position="127"/>
    </location>
</feature>
<feature type="compositionally biased region" description="Low complexity" evidence="1">
    <location>
        <begin position="16"/>
        <end position="25"/>
    </location>
</feature>
<evidence type="ECO:0000313" key="3">
    <source>
        <dbReference type="Proteomes" id="UP001498398"/>
    </source>
</evidence>
<comment type="caution">
    <text evidence="2">The sequence shown here is derived from an EMBL/GenBank/DDBJ whole genome shotgun (WGS) entry which is preliminary data.</text>
</comment>
<evidence type="ECO:0000313" key="2">
    <source>
        <dbReference type="EMBL" id="KAK7464256.1"/>
    </source>
</evidence>